<protein>
    <recommendedName>
        <fullName evidence="7">Acyl-CoA thioesterase 2</fullName>
        <ecNumber evidence="5">3.1.2.20</ecNumber>
    </recommendedName>
    <alternativeName>
        <fullName evidence="8">Thioesterase II</fullName>
    </alternativeName>
</protein>
<evidence type="ECO:0000256" key="8">
    <source>
        <dbReference type="ARBA" id="ARBA00079653"/>
    </source>
</evidence>
<comment type="subunit">
    <text evidence="2">Homotetramer.</text>
</comment>
<evidence type="ECO:0000256" key="7">
    <source>
        <dbReference type="ARBA" id="ARBA00071120"/>
    </source>
</evidence>
<evidence type="ECO:0000256" key="1">
    <source>
        <dbReference type="ARBA" id="ARBA00006538"/>
    </source>
</evidence>
<keyword evidence="4" id="KW-0443">Lipid metabolism</keyword>
<dbReference type="EMBL" id="JAJVKT010000033">
    <property type="protein sequence ID" value="MCE7510916.1"/>
    <property type="molecule type" value="Genomic_DNA"/>
</dbReference>
<evidence type="ECO:0000256" key="6">
    <source>
        <dbReference type="ARBA" id="ARBA00050943"/>
    </source>
</evidence>
<feature type="domain" description="Acyl-CoA thioesterase 2 C-terminal" evidence="9">
    <location>
        <begin position="160"/>
        <end position="282"/>
    </location>
</feature>
<sequence>MHTDLSDLLQLLDLTELEPDLYQGEGRNIVGPRIFGGQVLGQALRAASHSVPGRTAHSLQSYFLRPGDARDAIIYRVERVRDGQTFSTRRVVAEQRGRPIFDLSASFTLPAEGPSHQCDAPVPEGPDGLLTEQELNRRYLEHEDISENFRNAMLRRKPLEMRPVVKRHPLRPEPAPPLRQVWMRAPETLPEDPVLHQCILAYVSDHSLMGTAMLPHGLSFLTRDHQMASLDHALWFHRPVNINDWLFYQSDSPIATDGRGFNRGQIFNQRGELVASVAQEGLMRKM</sequence>
<dbReference type="GO" id="GO:0047617">
    <property type="term" value="F:fatty acyl-CoA hydrolase activity"/>
    <property type="evidence" value="ECO:0007669"/>
    <property type="project" value="UniProtKB-EC"/>
</dbReference>
<dbReference type="FunFam" id="2.40.160.210:FF:000001">
    <property type="entry name" value="Acyl-CoA thioesterase II"/>
    <property type="match status" value="1"/>
</dbReference>
<dbReference type="Proteomes" id="UP001107961">
    <property type="component" value="Unassembled WGS sequence"/>
</dbReference>
<dbReference type="InterPro" id="IPR025652">
    <property type="entry name" value="TesB_C"/>
</dbReference>
<dbReference type="GO" id="GO:0006637">
    <property type="term" value="P:acyl-CoA metabolic process"/>
    <property type="evidence" value="ECO:0007669"/>
    <property type="project" value="InterPro"/>
</dbReference>
<dbReference type="RefSeq" id="WP_055100180.1">
    <property type="nucleotide sequence ID" value="NZ_CBDDTQ010000001.1"/>
</dbReference>
<dbReference type="Gene3D" id="2.40.160.210">
    <property type="entry name" value="Acyl-CoA thioesterase, double hotdog domain"/>
    <property type="match status" value="1"/>
</dbReference>
<keyword evidence="12" id="KW-1185">Reference proteome</keyword>
<gene>
    <name evidence="11" type="ORF">LZG35_19950</name>
</gene>
<evidence type="ECO:0000259" key="9">
    <source>
        <dbReference type="Pfam" id="PF02551"/>
    </source>
</evidence>
<evidence type="ECO:0000256" key="5">
    <source>
        <dbReference type="ARBA" id="ARBA00038894"/>
    </source>
</evidence>
<comment type="caution">
    <text evidence="11">The sequence shown here is derived from an EMBL/GenBank/DDBJ whole genome shotgun (WGS) entry which is preliminary data.</text>
</comment>
<evidence type="ECO:0000256" key="3">
    <source>
        <dbReference type="ARBA" id="ARBA00022801"/>
    </source>
</evidence>
<evidence type="ECO:0000313" key="12">
    <source>
        <dbReference type="Proteomes" id="UP001107961"/>
    </source>
</evidence>
<dbReference type="GeneID" id="94686121"/>
<reference evidence="11" key="1">
    <citation type="submission" date="2022-01" db="EMBL/GenBank/DDBJ databases">
        <authorList>
            <person name="Karlyshev A.V."/>
            <person name="Jaspars M."/>
        </authorList>
    </citation>
    <scope>NUCLEOTIDE SEQUENCE</scope>
    <source>
        <strain evidence="11">AGSA3-2</strain>
    </source>
</reference>
<dbReference type="GO" id="GO:0009062">
    <property type="term" value="P:fatty acid catabolic process"/>
    <property type="evidence" value="ECO:0007669"/>
    <property type="project" value="TreeGrafter"/>
</dbReference>
<dbReference type="KEGG" id="axe:P40_06795"/>
<dbReference type="GO" id="GO:0005829">
    <property type="term" value="C:cytosol"/>
    <property type="evidence" value="ECO:0007669"/>
    <property type="project" value="TreeGrafter"/>
</dbReference>
<evidence type="ECO:0000259" key="10">
    <source>
        <dbReference type="Pfam" id="PF13622"/>
    </source>
</evidence>
<dbReference type="InterPro" id="IPR049449">
    <property type="entry name" value="TesB_ACOT8-like_N"/>
</dbReference>
<organism evidence="11 12">
    <name type="scientific">Alloalcanivorax xenomutans</name>
    <dbReference type="NCBI Taxonomy" id="1094342"/>
    <lineage>
        <taxon>Bacteria</taxon>
        <taxon>Pseudomonadati</taxon>
        <taxon>Pseudomonadota</taxon>
        <taxon>Gammaproteobacteria</taxon>
        <taxon>Oceanospirillales</taxon>
        <taxon>Alcanivoracaceae</taxon>
        <taxon>Alloalcanivorax</taxon>
    </lineage>
</organism>
<feature type="domain" description="Acyl-CoA thioesterase-like N-terminal HotDog" evidence="10">
    <location>
        <begin position="30"/>
        <end position="108"/>
    </location>
</feature>
<dbReference type="InterPro" id="IPR042171">
    <property type="entry name" value="Acyl-CoA_hotdog"/>
</dbReference>
<dbReference type="InterPro" id="IPR003703">
    <property type="entry name" value="Acyl_CoA_thio"/>
</dbReference>
<evidence type="ECO:0000256" key="2">
    <source>
        <dbReference type="ARBA" id="ARBA00011881"/>
    </source>
</evidence>
<name>A0A9Q3ZGF3_9GAMM</name>
<accession>A0A9Q3ZGF3</accession>
<keyword evidence="3" id="KW-0378">Hydrolase</keyword>
<dbReference type="InterPro" id="IPR029069">
    <property type="entry name" value="HotDog_dom_sf"/>
</dbReference>
<proteinExistence type="inferred from homology"/>
<evidence type="ECO:0000313" key="11">
    <source>
        <dbReference type="EMBL" id="MCE7510916.1"/>
    </source>
</evidence>
<dbReference type="EC" id="3.1.2.20" evidence="5"/>
<dbReference type="AlphaFoldDB" id="A0A9Q3ZGF3"/>
<dbReference type="CDD" id="cd03444">
    <property type="entry name" value="Thioesterase_II_repeat1"/>
    <property type="match status" value="1"/>
</dbReference>
<dbReference type="SUPFAM" id="SSF54637">
    <property type="entry name" value="Thioesterase/thiol ester dehydrase-isomerase"/>
    <property type="match status" value="2"/>
</dbReference>
<dbReference type="Pfam" id="PF02551">
    <property type="entry name" value="Acyl_CoA_thio"/>
    <property type="match status" value="1"/>
</dbReference>
<dbReference type="PANTHER" id="PTHR11066:SF34">
    <property type="entry name" value="ACYL-COENZYME A THIOESTERASE 8"/>
    <property type="match status" value="1"/>
</dbReference>
<dbReference type="Pfam" id="PF13622">
    <property type="entry name" value="4HBT_3"/>
    <property type="match status" value="1"/>
</dbReference>
<evidence type="ECO:0000256" key="4">
    <source>
        <dbReference type="ARBA" id="ARBA00023098"/>
    </source>
</evidence>
<dbReference type="PANTHER" id="PTHR11066">
    <property type="entry name" value="ACYL-COA THIOESTERASE"/>
    <property type="match status" value="1"/>
</dbReference>
<dbReference type="CDD" id="cd03445">
    <property type="entry name" value="Thioesterase_II_repeat2"/>
    <property type="match status" value="1"/>
</dbReference>
<comment type="similarity">
    <text evidence="1">Belongs to the C/M/P thioester hydrolase family.</text>
</comment>
<comment type="catalytic activity">
    <reaction evidence="6">
        <text>a fatty acyl-CoA + H2O = a fatty acid + CoA + H(+)</text>
        <dbReference type="Rhea" id="RHEA:16781"/>
        <dbReference type="ChEBI" id="CHEBI:15377"/>
        <dbReference type="ChEBI" id="CHEBI:15378"/>
        <dbReference type="ChEBI" id="CHEBI:28868"/>
        <dbReference type="ChEBI" id="CHEBI:57287"/>
        <dbReference type="ChEBI" id="CHEBI:77636"/>
        <dbReference type="EC" id="3.1.2.20"/>
    </reaction>
    <physiologicalReaction direction="left-to-right" evidence="6">
        <dbReference type="Rhea" id="RHEA:16782"/>
    </physiologicalReaction>
</comment>